<proteinExistence type="predicted"/>
<feature type="region of interest" description="Disordered" evidence="1">
    <location>
        <begin position="1"/>
        <end position="158"/>
    </location>
</feature>
<keyword evidence="3" id="KW-1185">Reference proteome</keyword>
<dbReference type="EMBL" id="QPFP01000050">
    <property type="protein sequence ID" value="TEB26246.1"/>
    <property type="molecule type" value="Genomic_DNA"/>
</dbReference>
<dbReference type="OrthoDB" id="3070163at2759"/>
<organism evidence="2 3">
    <name type="scientific">Coprinellus micaceus</name>
    <name type="common">Glistening ink-cap mushroom</name>
    <name type="synonym">Coprinus micaceus</name>
    <dbReference type="NCBI Taxonomy" id="71717"/>
    <lineage>
        <taxon>Eukaryota</taxon>
        <taxon>Fungi</taxon>
        <taxon>Dikarya</taxon>
        <taxon>Basidiomycota</taxon>
        <taxon>Agaricomycotina</taxon>
        <taxon>Agaricomycetes</taxon>
        <taxon>Agaricomycetidae</taxon>
        <taxon>Agaricales</taxon>
        <taxon>Agaricineae</taxon>
        <taxon>Psathyrellaceae</taxon>
        <taxon>Coprinellus</taxon>
    </lineage>
</organism>
<feature type="region of interest" description="Disordered" evidence="1">
    <location>
        <begin position="174"/>
        <end position="355"/>
    </location>
</feature>
<evidence type="ECO:0000313" key="3">
    <source>
        <dbReference type="Proteomes" id="UP000298030"/>
    </source>
</evidence>
<feature type="compositionally biased region" description="Polar residues" evidence="1">
    <location>
        <begin position="71"/>
        <end position="88"/>
    </location>
</feature>
<feature type="compositionally biased region" description="Polar residues" evidence="1">
    <location>
        <begin position="253"/>
        <end position="263"/>
    </location>
</feature>
<name>A0A4Y7SWJ9_COPMI</name>
<protein>
    <submittedName>
        <fullName evidence="2">Uncharacterized protein</fullName>
    </submittedName>
</protein>
<feature type="compositionally biased region" description="Basic and acidic residues" evidence="1">
    <location>
        <begin position="174"/>
        <end position="210"/>
    </location>
</feature>
<evidence type="ECO:0000313" key="2">
    <source>
        <dbReference type="EMBL" id="TEB26246.1"/>
    </source>
</evidence>
<dbReference type="AlphaFoldDB" id="A0A4Y7SWJ9"/>
<accession>A0A4Y7SWJ9</accession>
<evidence type="ECO:0000256" key="1">
    <source>
        <dbReference type="SAM" id="MobiDB-lite"/>
    </source>
</evidence>
<sequence>MSTTTQVRRRSTRSTSRSAVPDPPSPPTGADQTPARRGQKRMSVPTPRNEGASESSAVSTPAAVTAKKSRGQTPAKSISKPATSTQGSPEPAKVDRAQAPGPPPNTTTKKTPVIKATKAGAASRTLPHLEQAEAPPPPVKKPVKETKAAITKQAKKDIKKSAEKLWEIMEEKDRAVVATREVKSIRHLDDNREEADKESGSRESEGERSHSASGEDSDLDDGPRKSTNLEVEAEMEALQARLQHLKSLKEENCSSPSSESRATNGGVKSIGGLTEDDIADDRPSPGHAYFDSVPVLASTSTSKLKQPTVKKATLQPHKTATSESRPAPVEKGKGKSKKATKVEPRSQVRSKLTANDVRKSDLPDFTQASNKWAEIYLPTVYYMFYHASDHFATWSSSSKTLNEVVQTAVDLVYPEEGYQVGVLMTYNRLGERWSGLASEAIIILQEHLEKINDSVRINKGMSEAHDWLEWARRSTGPLYFENPTPAHCIAEVGEPGFITPSGRLRSQFLAKLIRDAFSYTTGTLYVVDTPPIGLFALALVALERAAEWLQPDGSIGKGVKPFSWTGPSGSAYMEYKLGLTQDIDDDQWAAVMSVMTHSLPEARPHAHKCASLFNFTSPSKRT</sequence>
<comment type="caution">
    <text evidence="2">The sequence shown here is derived from an EMBL/GenBank/DDBJ whole genome shotgun (WGS) entry which is preliminary data.</text>
</comment>
<reference evidence="2 3" key="1">
    <citation type="journal article" date="2019" name="Nat. Ecol. Evol.">
        <title>Megaphylogeny resolves global patterns of mushroom evolution.</title>
        <authorList>
            <person name="Varga T."/>
            <person name="Krizsan K."/>
            <person name="Foldi C."/>
            <person name="Dima B."/>
            <person name="Sanchez-Garcia M."/>
            <person name="Sanchez-Ramirez S."/>
            <person name="Szollosi G.J."/>
            <person name="Szarkandi J.G."/>
            <person name="Papp V."/>
            <person name="Albert L."/>
            <person name="Andreopoulos W."/>
            <person name="Angelini C."/>
            <person name="Antonin V."/>
            <person name="Barry K.W."/>
            <person name="Bougher N.L."/>
            <person name="Buchanan P."/>
            <person name="Buyck B."/>
            <person name="Bense V."/>
            <person name="Catcheside P."/>
            <person name="Chovatia M."/>
            <person name="Cooper J."/>
            <person name="Damon W."/>
            <person name="Desjardin D."/>
            <person name="Finy P."/>
            <person name="Geml J."/>
            <person name="Haridas S."/>
            <person name="Hughes K."/>
            <person name="Justo A."/>
            <person name="Karasinski D."/>
            <person name="Kautmanova I."/>
            <person name="Kiss B."/>
            <person name="Kocsube S."/>
            <person name="Kotiranta H."/>
            <person name="LaButti K.M."/>
            <person name="Lechner B.E."/>
            <person name="Liimatainen K."/>
            <person name="Lipzen A."/>
            <person name="Lukacs Z."/>
            <person name="Mihaltcheva S."/>
            <person name="Morgado L.N."/>
            <person name="Niskanen T."/>
            <person name="Noordeloos M.E."/>
            <person name="Ohm R.A."/>
            <person name="Ortiz-Santana B."/>
            <person name="Ovrebo C."/>
            <person name="Racz N."/>
            <person name="Riley R."/>
            <person name="Savchenko A."/>
            <person name="Shiryaev A."/>
            <person name="Soop K."/>
            <person name="Spirin V."/>
            <person name="Szebenyi C."/>
            <person name="Tomsovsky M."/>
            <person name="Tulloss R.E."/>
            <person name="Uehling J."/>
            <person name="Grigoriev I.V."/>
            <person name="Vagvolgyi C."/>
            <person name="Papp T."/>
            <person name="Martin F.M."/>
            <person name="Miettinen O."/>
            <person name="Hibbett D.S."/>
            <person name="Nagy L.G."/>
        </authorList>
    </citation>
    <scope>NUCLEOTIDE SEQUENCE [LARGE SCALE GENOMIC DNA]</scope>
    <source>
        <strain evidence="2 3">FP101781</strain>
    </source>
</reference>
<feature type="compositionally biased region" description="Low complexity" evidence="1">
    <location>
        <begin position="52"/>
        <end position="66"/>
    </location>
</feature>
<dbReference type="Proteomes" id="UP000298030">
    <property type="component" value="Unassembled WGS sequence"/>
</dbReference>
<gene>
    <name evidence="2" type="ORF">FA13DRAFT_1737657</name>
</gene>